<keyword evidence="2" id="KW-0472">Membrane</keyword>
<keyword evidence="4" id="KW-1185">Reference proteome</keyword>
<name>A0ABW5IQH7_9BACT</name>
<keyword evidence="2" id="KW-0812">Transmembrane</keyword>
<evidence type="ECO:0000256" key="1">
    <source>
        <dbReference type="SAM" id="MobiDB-lite"/>
    </source>
</evidence>
<keyword evidence="2" id="KW-1133">Transmembrane helix</keyword>
<sequence>MEEKDDKLREKVKTSFGQMDRKAPDLLWRSLSASLDEAASTRAGNTPGELSLYQKIRESFSAQGKKAPSHVWQSINRQLNIDLVWTRIDRELDGAGSVERHWWRWAAAASVLLLLAGFAGAYFVEWEKAVTLPGRKAETAVAATKTPVAGEHVTGFGIENGHPNAPHTNDEQQKLPQPSIGESLAGHQAKRQEEGMMRSKVREVIPAPAPRIFDNTGLSDTGIASSFAEEGGETSTGGLGEHEFAPLLETRQAALRPITGLNPVAFDSVEYRHMAQVESDAAAKGPRKRLMLARVSLGLAVSYNSSWLLNNETQRSFDKGSLISTSPTFKESAGLTLGYHLGHRSFASAELHMAKAGQEYKTFRGGSYTKRGLELTYYKGYVQYQHRFLPDRKSLLSNITLRAGLFAGLLHERRGELRDTESSYSQYDYGVRGALGQERRVGGLTIGYGVSVERGLKNIFLGSESMPGRFNRTYTLNAGPYLSVRLGR</sequence>
<gene>
    <name evidence="3" type="ORF">ACFSRY_18745</name>
</gene>
<dbReference type="EMBL" id="JBHULU010000027">
    <property type="protein sequence ID" value="MFD2515917.1"/>
    <property type="molecule type" value="Genomic_DNA"/>
</dbReference>
<evidence type="ECO:0000313" key="3">
    <source>
        <dbReference type="EMBL" id="MFD2515917.1"/>
    </source>
</evidence>
<reference evidence="4" key="1">
    <citation type="journal article" date="2019" name="Int. J. Syst. Evol. Microbiol.">
        <title>The Global Catalogue of Microorganisms (GCM) 10K type strain sequencing project: providing services to taxonomists for standard genome sequencing and annotation.</title>
        <authorList>
            <consortium name="The Broad Institute Genomics Platform"/>
            <consortium name="The Broad Institute Genome Sequencing Center for Infectious Disease"/>
            <person name="Wu L."/>
            <person name="Ma J."/>
        </authorList>
    </citation>
    <scope>NUCLEOTIDE SEQUENCE [LARGE SCALE GENOMIC DNA]</scope>
    <source>
        <strain evidence="4">KCTC 42498</strain>
    </source>
</reference>
<feature type="region of interest" description="Disordered" evidence="1">
    <location>
        <begin position="158"/>
        <end position="179"/>
    </location>
</feature>
<feature type="transmembrane region" description="Helical" evidence="2">
    <location>
        <begin position="102"/>
        <end position="124"/>
    </location>
</feature>
<proteinExistence type="predicted"/>
<evidence type="ECO:0000256" key="2">
    <source>
        <dbReference type="SAM" id="Phobius"/>
    </source>
</evidence>
<evidence type="ECO:0000313" key="4">
    <source>
        <dbReference type="Proteomes" id="UP001597544"/>
    </source>
</evidence>
<accession>A0ABW5IQH7</accession>
<comment type="caution">
    <text evidence="3">The sequence shown here is derived from an EMBL/GenBank/DDBJ whole genome shotgun (WGS) entry which is preliminary data.</text>
</comment>
<evidence type="ECO:0008006" key="5">
    <source>
        <dbReference type="Google" id="ProtNLM"/>
    </source>
</evidence>
<protein>
    <recommendedName>
        <fullName evidence="5">Outer membrane protein beta-barrel domain-containing protein</fullName>
    </recommendedName>
</protein>
<dbReference type="Proteomes" id="UP001597544">
    <property type="component" value="Unassembled WGS sequence"/>
</dbReference>
<dbReference type="RefSeq" id="WP_377511685.1">
    <property type="nucleotide sequence ID" value="NZ_JBHULU010000027.1"/>
</dbReference>
<organism evidence="3 4">
    <name type="scientific">Pontibacter locisalis</name>
    <dbReference type="NCBI Taxonomy" id="1719035"/>
    <lineage>
        <taxon>Bacteria</taxon>
        <taxon>Pseudomonadati</taxon>
        <taxon>Bacteroidota</taxon>
        <taxon>Cytophagia</taxon>
        <taxon>Cytophagales</taxon>
        <taxon>Hymenobacteraceae</taxon>
        <taxon>Pontibacter</taxon>
    </lineage>
</organism>